<organism evidence="1 2">
    <name type="scientific">Trichonephila clavata</name>
    <name type="common">Joro spider</name>
    <name type="synonym">Nephila clavata</name>
    <dbReference type="NCBI Taxonomy" id="2740835"/>
    <lineage>
        <taxon>Eukaryota</taxon>
        <taxon>Metazoa</taxon>
        <taxon>Ecdysozoa</taxon>
        <taxon>Arthropoda</taxon>
        <taxon>Chelicerata</taxon>
        <taxon>Arachnida</taxon>
        <taxon>Araneae</taxon>
        <taxon>Araneomorphae</taxon>
        <taxon>Entelegynae</taxon>
        <taxon>Araneoidea</taxon>
        <taxon>Nephilidae</taxon>
        <taxon>Trichonephila</taxon>
    </lineage>
</organism>
<dbReference type="EMBL" id="BMAO01007972">
    <property type="protein sequence ID" value="GFR19880.1"/>
    <property type="molecule type" value="Genomic_DNA"/>
</dbReference>
<protein>
    <submittedName>
        <fullName evidence="1">Uncharacterized protein</fullName>
    </submittedName>
</protein>
<dbReference type="AlphaFoldDB" id="A0A8X6HDA0"/>
<comment type="caution">
    <text evidence="1">The sequence shown here is derived from an EMBL/GenBank/DDBJ whole genome shotgun (WGS) entry which is preliminary data.</text>
</comment>
<dbReference type="OrthoDB" id="6437663at2759"/>
<dbReference type="Proteomes" id="UP000887116">
    <property type="component" value="Unassembled WGS sequence"/>
</dbReference>
<name>A0A8X6HDA0_TRICU</name>
<evidence type="ECO:0000313" key="1">
    <source>
        <dbReference type="EMBL" id="GFR19880.1"/>
    </source>
</evidence>
<evidence type="ECO:0000313" key="2">
    <source>
        <dbReference type="Proteomes" id="UP000887116"/>
    </source>
</evidence>
<reference evidence="1" key="1">
    <citation type="submission" date="2020-07" db="EMBL/GenBank/DDBJ databases">
        <title>Multicomponent nature underlies the extraordinary mechanical properties of spider dragline silk.</title>
        <authorList>
            <person name="Kono N."/>
            <person name="Nakamura H."/>
            <person name="Mori M."/>
            <person name="Yoshida Y."/>
            <person name="Ohtoshi R."/>
            <person name="Malay A.D."/>
            <person name="Moran D.A.P."/>
            <person name="Tomita M."/>
            <person name="Numata K."/>
            <person name="Arakawa K."/>
        </authorList>
    </citation>
    <scope>NUCLEOTIDE SEQUENCE</scope>
</reference>
<gene>
    <name evidence="1" type="ORF">TNCT_466011</name>
</gene>
<accession>A0A8X6HDA0</accession>
<proteinExistence type="predicted"/>
<sequence length="244" mass="29107">MNVSAERFIWIVRSDEIAVENITHLPLKFEEIEAFLGNEPGALLNYARVYEITFDASPQFTSQYKHYFTGDFKDHFVPNKQGELPVSKKISTLPLPNIMKKEVMVSVQFLFIEYNKWFQDHARILNTPMNNMKYTTNLQSNFHWTQDNKIYRQKTAKAIISDNNIDIRHRFILASFYCFQDDMSSLMGMLNIWQLYSYAAERSFEMLVIWIPWLIDVVNKTIYDILRRFAERLLRLFLMSLIQW</sequence>
<keyword evidence="2" id="KW-1185">Reference proteome</keyword>